<keyword evidence="2" id="KW-1185">Reference proteome</keyword>
<gene>
    <name evidence="1" type="ORF">GCM10009559_37210</name>
</gene>
<reference evidence="2" key="1">
    <citation type="journal article" date="2019" name="Int. J. Syst. Evol. Microbiol.">
        <title>The Global Catalogue of Microorganisms (GCM) 10K type strain sequencing project: providing services to taxonomists for standard genome sequencing and annotation.</title>
        <authorList>
            <consortium name="The Broad Institute Genomics Platform"/>
            <consortium name="The Broad Institute Genome Sequencing Center for Infectious Disease"/>
            <person name="Wu L."/>
            <person name="Ma J."/>
        </authorList>
    </citation>
    <scope>NUCLEOTIDE SEQUENCE [LARGE SCALE GENOMIC DNA]</scope>
    <source>
        <strain evidence="2">JCM 11117</strain>
    </source>
</reference>
<comment type="caution">
    <text evidence="1">The sequence shown here is derived from an EMBL/GenBank/DDBJ whole genome shotgun (WGS) entry which is preliminary data.</text>
</comment>
<name>A0ABP4AV22_9PSEU</name>
<dbReference type="Proteomes" id="UP001499967">
    <property type="component" value="Unassembled WGS sequence"/>
</dbReference>
<evidence type="ECO:0000313" key="2">
    <source>
        <dbReference type="Proteomes" id="UP001499967"/>
    </source>
</evidence>
<protein>
    <submittedName>
        <fullName evidence="1">Uncharacterized protein</fullName>
    </submittedName>
</protein>
<accession>A0ABP4AV22</accession>
<sequence length="53" mass="5831">MNSTSSPSRSTQTKDCCGVRLKTHIGRLLIKLEARDRAQLVIAGYEAALANER</sequence>
<evidence type="ECO:0000313" key="1">
    <source>
        <dbReference type="EMBL" id="GAA0941586.1"/>
    </source>
</evidence>
<organism evidence="1 2">
    <name type="scientific">Pseudonocardia zijingensis</name>
    <dbReference type="NCBI Taxonomy" id="153376"/>
    <lineage>
        <taxon>Bacteria</taxon>
        <taxon>Bacillati</taxon>
        <taxon>Actinomycetota</taxon>
        <taxon>Actinomycetes</taxon>
        <taxon>Pseudonocardiales</taxon>
        <taxon>Pseudonocardiaceae</taxon>
        <taxon>Pseudonocardia</taxon>
    </lineage>
</organism>
<proteinExistence type="predicted"/>
<dbReference type="EMBL" id="BAAAHP010000104">
    <property type="protein sequence ID" value="GAA0941586.1"/>
    <property type="molecule type" value="Genomic_DNA"/>
</dbReference>